<reference evidence="2" key="1">
    <citation type="submission" date="2023-06" db="EMBL/GenBank/DDBJ databases">
        <authorList>
            <consortium name="Lawrence Berkeley National Laboratory"/>
            <person name="Ahrendt S."/>
            <person name="Sahu N."/>
            <person name="Indic B."/>
            <person name="Wong-Bajracharya J."/>
            <person name="Merenyi Z."/>
            <person name="Ke H.-M."/>
            <person name="Monk M."/>
            <person name="Kocsube S."/>
            <person name="Drula E."/>
            <person name="Lipzen A."/>
            <person name="Balint B."/>
            <person name="Henrissat B."/>
            <person name="Andreopoulos B."/>
            <person name="Martin F.M."/>
            <person name="Harder C.B."/>
            <person name="Rigling D."/>
            <person name="Ford K.L."/>
            <person name="Foster G.D."/>
            <person name="Pangilinan J."/>
            <person name="Papanicolaou A."/>
            <person name="Barry K."/>
            <person name="LaButti K."/>
            <person name="Viragh M."/>
            <person name="Koriabine M."/>
            <person name="Yan M."/>
            <person name="Riley R."/>
            <person name="Champramary S."/>
            <person name="Plett K.L."/>
            <person name="Tsai I.J."/>
            <person name="Slot J."/>
            <person name="Sipos G."/>
            <person name="Plett J."/>
            <person name="Nagy L.G."/>
            <person name="Grigoriev I.V."/>
        </authorList>
    </citation>
    <scope>NUCLEOTIDE SEQUENCE</scope>
    <source>
        <strain evidence="2">FPL87.14</strain>
    </source>
</reference>
<feature type="compositionally biased region" description="Polar residues" evidence="1">
    <location>
        <begin position="208"/>
        <end position="219"/>
    </location>
</feature>
<keyword evidence="3" id="KW-1185">Reference proteome</keyword>
<sequence length="359" mass="40143">MSPTPSESGKAQSPSLPSSSHNLQDYPSLPTSKTLDRKGDMSSMRSTKRSLRSRIPFFRKKGSTTSLPEEPPSPSSPVLSSLSKNPEFLLSSKQTVRMTTDPTLPLPQNMLDTPPTPHIPTVDLPLQFPTYDELLQQVILLRQEKNSPDSPCMTTSSHSLLPKTMSWNEPLPATELSRGSTSAQVARSWRESQLPSIGSDKPPPEQRQMPSTRSKQRPTISILSMSQSGSSDTDSIARSRSDKDSLESLSLRGWRPEPTQDTTTPESRERNYMSIWHSRRALIPTEATWMHSEVGQAWKQADPVEQEDIISHSADVQAVSLFNKLHPLHPYKTPNPYRSQFIQTPLPRAPPIASHELRR</sequence>
<dbReference type="AlphaFoldDB" id="A0AA39IU17"/>
<evidence type="ECO:0000313" key="2">
    <source>
        <dbReference type="EMBL" id="KAK0429855.1"/>
    </source>
</evidence>
<gene>
    <name evidence="2" type="ORF">EV421DRAFT_1913895</name>
</gene>
<feature type="region of interest" description="Disordered" evidence="1">
    <location>
        <begin position="146"/>
        <end position="270"/>
    </location>
</feature>
<dbReference type="Proteomes" id="UP001175226">
    <property type="component" value="Unassembled WGS sequence"/>
</dbReference>
<accession>A0AA39IU17</accession>
<comment type="caution">
    <text evidence="2">The sequence shown here is derived from an EMBL/GenBank/DDBJ whole genome shotgun (WGS) entry which is preliminary data.</text>
</comment>
<feature type="compositionally biased region" description="Polar residues" evidence="1">
    <location>
        <begin position="1"/>
        <end position="33"/>
    </location>
</feature>
<evidence type="ECO:0000313" key="3">
    <source>
        <dbReference type="Proteomes" id="UP001175226"/>
    </source>
</evidence>
<evidence type="ECO:0000256" key="1">
    <source>
        <dbReference type="SAM" id="MobiDB-lite"/>
    </source>
</evidence>
<feature type="region of interest" description="Disordered" evidence="1">
    <location>
        <begin position="1"/>
        <end position="86"/>
    </location>
</feature>
<proteinExistence type="predicted"/>
<name>A0AA39IU17_9AGAR</name>
<feature type="compositionally biased region" description="Polar residues" evidence="1">
    <location>
        <begin position="148"/>
        <end position="159"/>
    </location>
</feature>
<feature type="compositionally biased region" description="Basic residues" evidence="1">
    <location>
        <begin position="46"/>
        <end position="62"/>
    </location>
</feature>
<organism evidence="2 3">
    <name type="scientific">Armillaria borealis</name>
    <dbReference type="NCBI Taxonomy" id="47425"/>
    <lineage>
        <taxon>Eukaryota</taxon>
        <taxon>Fungi</taxon>
        <taxon>Dikarya</taxon>
        <taxon>Basidiomycota</taxon>
        <taxon>Agaricomycotina</taxon>
        <taxon>Agaricomycetes</taxon>
        <taxon>Agaricomycetidae</taxon>
        <taxon>Agaricales</taxon>
        <taxon>Marasmiineae</taxon>
        <taxon>Physalacriaceae</taxon>
        <taxon>Armillaria</taxon>
    </lineage>
</organism>
<dbReference type="EMBL" id="JAUEPT010000199">
    <property type="protein sequence ID" value="KAK0429855.1"/>
    <property type="molecule type" value="Genomic_DNA"/>
</dbReference>
<feature type="compositionally biased region" description="Low complexity" evidence="1">
    <location>
        <begin position="221"/>
        <end position="234"/>
    </location>
</feature>
<feature type="compositionally biased region" description="Basic and acidic residues" evidence="1">
    <location>
        <begin position="235"/>
        <end position="246"/>
    </location>
</feature>
<protein>
    <submittedName>
        <fullName evidence="2">Uncharacterized protein</fullName>
    </submittedName>
</protein>
<feature type="compositionally biased region" description="Polar residues" evidence="1">
    <location>
        <begin position="177"/>
        <end position="196"/>
    </location>
</feature>